<keyword evidence="2" id="KW-0812">Transmembrane</keyword>
<accession>A0A0C3BQ78</accession>
<keyword evidence="4" id="KW-1185">Reference proteome</keyword>
<evidence type="ECO:0000313" key="4">
    <source>
        <dbReference type="Proteomes" id="UP000054166"/>
    </source>
</evidence>
<protein>
    <submittedName>
        <fullName evidence="3">Uncharacterized protein</fullName>
    </submittedName>
</protein>
<evidence type="ECO:0000256" key="1">
    <source>
        <dbReference type="SAM" id="MobiDB-lite"/>
    </source>
</evidence>
<reference evidence="3 4" key="1">
    <citation type="submission" date="2014-04" db="EMBL/GenBank/DDBJ databases">
        <authorList>
            <consortium name="DOE Joint Genome Institute"/>
            <person name="Kuo A."/>
            <person name="Tarkka M."/>
            <person name="Buscot F."/>
            <person name="Kohler A."/>
            <person name="Nagy L.G."/>
            <person name="Floudas D."/>
            <person name="Copeland A."/>
            <person name="Barry K.W."/>
            <person name="Cichocki N."/>
            <person name="Veneault-Fourrey C."/>
            <person name="LaButti K."/>
            <person name="Lindquist E.A."/>
            <person name="Lipzen A."/>
            <person name="Lundell T."/>
            <person name="Morin E."/>
            <person name="Murat C."/>
            <person name="Sun H."/>
            <person name="Tunlid A."/>
            <person name="Henrissat B."/>
            <person name="Grigoriev I.V."/>
            <person name="Hibbett D.S."/>
            <person name="Martin F."/>
            <person name="Nordberg H.P."/>
            <person name="Cantor M.N."/>
            <person name="Hua S.X."/>
        </authorList>
    </citation>
    <scope>NUCLEOTIDE SEQUENCE [LARGE SCALE GENOMIC DNA]</scope>
    <source>
        <strain evidence="3 4">F 1598</strain>
    </source>
</reference>
<dbReference type="Proteomes" id="UP000054166">
    <property type="component" value="Unassembled WGS sequence"/>
</dbReference>
<keyword evidence="2" id="KW-0472">Membrane</keyword>
<organism evidence="3 4">
    <name type="scientific">Piloderma croceum (strain F 1598)</name>
    <dbReference type="NCBI Taxonomy" id="765440"/>
    <lineage>
        <taxon>Eukaryota</taxon>
        <taxon>Fungi</taxon>
        <taxon>Dikarya</taxon>
        <taxon>Basidiomycota</taxon>
        <taxon>Agaricomycotina</taxon>
        <taxon>Agaricomycetes</taxon>
        <taxon>Agaricomycetidae</taxon>
        <taxon>Atheliales</taxon>
        <taxon>Atheliaceae</taxon>
        <taxon>Piloderma</taxon>
    </lineage>
</organism>
<reference evidence="4" key="2">
    <citation type="submission" date="2015-01" db="EMBL/GenBank/DDBJ databases">
        <title>Evolutionary Origins and Diversification of the Mycorrhizal Mutualists.</title>
        <authorList>
            <consortium name="DOE Joint Genome Institute"/>
            <consortium name="Mycorrhizal Genomics Consortium"/>
            <person name="Kohler A."/>
            <person name="Kuo A."/>
            <person name="Nagy L.G."/>
            <person name="Floudas D."/>
            <person name="Copeland A."/>
            <person name="Barry K.W."/>
            <person name="Cichocki N."/>
            <person name="Veneault-Fourrey C."/>
            <person name="LaButti K."/>
            <person name="Lindquist E.A."/>
            <person name="Lipzen A."/>
            <person name="Lundell T."/>
            <person name="Morin E."/>
            <person name="Murat C."/>
            <person name="Riley R."/>
            <person name="Ohm R."/>
            <person name="Sun H."/>
            <person name="Tunlid A."/>
            <person name="Henrissat B."/>
            <person name="Grigoriev I.V."/>
            <person name="Hibbett D.S."/>
            <person name="Martin F."/>
        </authorList>
    </citation>
    <scope>NUCLEOTIDE SEQUENCE [LARGE SCALE GENOMIC DNA]</scope>
    <source>
        <strain evidence="4">F 1598</strain>
    </source>
</reference>
<sequence length="299" mass="31939">MAPIPTPIQNIDASTTAAASSGSASVTMPPVHQPPGQPIILVFVLLTFTLGCSTYFLCRNVRFKKILVSLSAPVIRVSTVNALRAPTKLVAAAPSKTLYTKDKGNTAVIFDPTSNIKASTSASSACTSVLSDSGLHFFKMGHADSQSGRSTTPIEMHSSAAQFHPGDVRLSAPLQTFSTTIKSSFGTIFSRPLPNRSATRGAHKARDPRRTVSTSIDIPELDFVPHLAIEVASRTKSKTSRRHTINLYASAQESPSRGSVKPMNRHARSATAPLTMVLTSNKLLVPMKNELGNESMVVE</sequence>
<dbReference type="AlphaFoldDB" id="A0A0C3BQ78"/>
<name>A0A0C3BQ78_PILCF</name>
<feature type="transmembrane region" description="Helical" evidence="2">
    <location>
        <begin position="38"/>
        <end position="58"/>
    </location>
</feature>
<keyword evidence="2" id="KW-1133">Transmembrane helix</keyword>
<dbReference type="EMBL" id="KN833009">
    <property type="protein sequence ID" value="KIM79482.1"/>
    <property type="molecule type" value="Genomic_DNA"/>
</dbReference>
<dbReference type="InParanoid" id="A0A0C3BQ78"/>
<dbReference type="HOGENOM" id="CLU_931010_0_0_1"/>
<feature type="region of interest" description="Disordered" evidence="1">
    <location>
        <begin position="192"/>
        <end position="211"/>
    </location>
</feature>
<gene>
    <name evidence="3" type="ORF">PILCRDRAFT_10316</name>
</gene>
<evidence type="ECO:0000313" key="3">
    <source>
        <dbReference type="EMBL" id="KIM79482.1"/>
    </source>
</evidence>
<proteinExistence type="predicted"/>
<evidence type="ECO:0000256" key="2">
    <source>
        <dbReference type="SAM" id="Phobius"/>
    </source>
</evidence>